<feature type="compositionally biased region" description="Polar residues" evidence="1">
    <location>
        <begin position="283"/>
        <end position="302"/>
    </location>
</feature>
<feature type="region of interest" description="Disordered" evidence="1">
    <location>
        <begin position="817"/>
        <end position="862"/>
    </location>
</feature>
<proteinExistence type="predicted"/>
<keyword evidence="2" id="KW-0472">Membrane</keyword>
<feature type="compositionally biased region" description="Acidic residues" evidence="1">
    <location>
        <begin position="267"/>
        <end position="279"/>
    </location>
</feature>
<keyword evidence="2" id="KW-0812">Transmembrane</keyword>
<feature type="region of interest" description="Disordered" evidence="1">
    <location>
        <begin position="137"/>
        <end position="162"/>
    </location>
</feature>
<feature type="compositionally biased region" description="Acidic residues" evidence="1">
    <location>
        <begin position="139"/>
        <end position="161"/>
    </location>
</feature>
<accession>A0A1E7FYJ9</accession>
<feature type="region of interest" description="Disordered" evidence="1">
    <location>
        <begin position="73"/>
        <end position="99"/>
    </location>
</feature>
<feature type="region of interest" description="Disordered" evidence="1">
    <location>
        <begin position="444"/>
        <end position="499"/>
    </location>
</feature>
<evidence type="ECO:0000313" key="3">
    <source>
        <dbReference type="EMBL" id="OEU23218.1"/>
    </source>
</evidence>
<gene>
    <name evidence="3" type="ORF">FRACYDRAFT_259331</name>
</gene>
<name>A0A1E7FYJ9_9STRA</name>
<dbReference type="KEGG" id="fcy:FRACYDRAFT_259331"/>
<evidence type="ECO:0000313" key="4">
    <source>
        <dbReference type="Proteomes" id="UP000095751"/>
    </source>
</evidence>
<dbReference type="Proteomes" id="UP000095751">
    <property type="component" value="Unassembled WGS sequence"/>
</dbReference>
<organism evidence="3 4">
    <name type="scientific">Fragilariopsis cylindrus CCMP1102</name>
    <dbReference type="NCBI Taxonomy" id="635003"/>
    <lineage>
        <taxon>Eukaryota</taxon>
        <taxon>Sar</taxon>
        <taxon>Stramenopiles</taxon>
        <taxon>Ochrophyta</taxon>
        <taxon>Bacillariophyta</taxon>
        <taxon>Bacillariophyceae</taxon>
        <taxon>Bacillariophycidae</taxon>
        <taxon>Bacillariales</taxon>
        <taxon>Bacillariaceae</taxon>
        <taxon>Fragilariopsis</taxon>
    </lineage>
</organism>
<keyword evidence="2" id="KW-1133">Transmembrane helix</keyword>
<evidence type="ECO:0000256" key="2">
    <source>
        <dbReference type="SAM" id="Phobius"/>
    </source>
</evidence>
<evidence type="ECO:0000256" key="1">
    <source>
        <dbReference type="SAM" id="MobiDB-lite"/>
    </source>
</evidence>
<feature type="compositionally biased region" description="Basic and acidic residues" evidence="1">
    <location>
        <begin position="444"/>
        <end position="478"/>
    </location>
</feature>
<dbReference type="OrthoDB" id="49504at2759"/>
<feature type="compositionally biased region" description="Polar residues" evidence="1">
    <location>
        <begin position="82"/>
        <end position="94"/>
    </location>
</feature>
<feature type="region of interest" description="Disordered" evidence="1">
    <location>
        <begin position="267"/>
        <end position="302"/>
    </location>
</feature>
<dbReference type="AlphaFoldDB" id="A0A1E7FYJ9"/>
<dbReference type="InParanoid" id="A0A1E7FYJ9"/>
<feature type="compositionally biased region" description="Pro residues" evidence="1">
    <location>
        <begin position="835"/>
        <end position="862"/>
    </location>
</feature>
<sequence>MAVMHHQYRPNNRERLYGAQHYTYGYKVKLLLRAVGKLGKCQGVLSPKKGHLGPKTGVSCRVITAPTTTAAAATKTTARKTGNSITSVSNGNNNDVDRINHRDAVLTQRSTESSNNNNNNSNSIPLDTEILEYFSQSDNENENEEEDDDKDDNDHDEEDNEQSLSFFSSVITSMLSSLGGVFNFNFILRKNYNNHHHHDSYDDHDDPYSATRSINVVDDDDRYSRSYYTSDNNNINININNNKNPPTSRILGEGDDNDYYDMLHDREDDDGCTQDDDCDYPSSMKNNNVKLTVSESPTASDTSWWDASIKDLEDLPNDNDMTTDITSTGINVEINTSISGVPDSEKSATESQSESVDDDDEILAAIQQQPTPAPWNPDATKNSPRNSIMIRLHMGIVHSEQLTDEESNMITLMCLRALTSCFNELNIPFLMTDEYAFSVAEKEREASNRERQRELQDNDRYGDNAFIKSEEQRLRQERNDDDEDTDDNIIVNGSNNDMVDASMDDKEDSHIAKLVLYNSTFAESNPNPGNSWWELQAIYTVWRHPRQRGGNQRQLPQPNPVMNRNILNKIQRMCGKAIGADIDNKQYWNMITSIEFGDQNLVLSPPYYLDDKGLADCKVSGDQYDLSPLYCQSFKPTTTTGEGKMKDDDTNTCVMEDPNIPTPLPLIDNDDCPDCDFPSPSNATFPEVIADSPLQVDWGIRELVGFGLMVTTIVFVVSLSSIAHIISKRRTAKRLWGAAMTQEGIDAILQVGWRYHEQKEQQQQEELVEGENKNDMQQQELLHQQLFLQIYDKGIGPGYNEENSVLKGGVERIDDINYYPPNAPPPVSTTAPTTSTPPPPPPPSNNSNCIPPPEPFRPQCPD</sequence>
<feature type="transmembrane region" description="Helical" evidence="2">
    <location>
        <begin position="703"/>
        <end position="726"/>
    </location>
</feature>
<keyword evidence="4" id="KW-1185">Reference proteome</keyword>
<feature type="region of interest" description="Disordered" evidence="1">
    <location>
        <begin position="337"/>
        <end position="358"/>
    </location>
</feature>
<dbReference type="EMBL" id="KV784353">
    <property type="protein sequence ID" value="OEU23218.1"/>
    <property type="molecule type" value="Genomic_DNA"/>
</dbReference>
<protein>
    <submittedName>
        <fullName evidence="3">Uncharacterized protein</fullName>
    </submittedName>
</protein>
<reference evidence="3 4" key="1">
    <citation type="submission" date="2016-09" db="EMBL/GenBank/DDBJ databases">
        <title>Extensive genetic diversity and differential bi-allelic expression allows diatom success in the polar Southern Ocean.</title>
        <authorList>
            <consortium name="DOE Joint Genome Institute"/>
            <person name="Mock T."/>
            <person name="Otillar R.P."/>
            <person name="Strauss J."/>
            <person name="Dupont C."/>
            <person name="Frickenhaus S."/>
            <person name="Maumus F."/>
            <person name="Mcmullan M."/>
            <person name="Sanges R."/>
            <person name="Schmutz J."/>
            <person name="Toseland A."/>
            <person name="Valas R."/>
            <person name="Veluchamy A."/>
            <person name="Ward B.J."/>
            <person name="Allen A."/>
            <person name="Barry K."/>
            <person name="Falciatore A."/>
            <person name="Ferrante M."/>
            <person name="Fortunato A.E."/>
            <person name="Gloeckner G."/>
            <person name="Gruber A."/>
            <person name="Hipkin R."/>
            <person name="Janech M."/>
            <person name="Kroth P."/>
            <person name="Leese F."/>
            <person name="Lindquist E."/>
            <person name="Lyon B.R."/>
            <person name="Martin J."/>
            <person name="Mayer C."/>
            <person name="Parker M."/>
            <person name="Quesneville H."/>
            <person name="Raymond J."/>
            <person name="Uhlig C."/>
            <person name="Valentin K.U."/>
            <person name="Worden A.Z."/>
            <person name="Armbrust E.V."/>
            <person name="Bowler C."/>
            <person name="Green B."/>
            <person name="Moulton V."/>
            <person name="Van Oosterhout C."/>
            <person name="Grigoriev I."/>
        </authorList>
    </citation>
    <scope>NUCLEOTIDE SEQUENCE [LARGE SCALE GENOMIC DNA]</scope>
    <source>
        <strain evidence="3 4">CCMP1102</strain>
    </source>
</reference>